<organism evidence="3 4">
    <name type="scientific">Dictyostelium discoideum</name>
    <name type="common">Social amoeba</name>
    <dbReference type="NCBI Taxonomy" id="44689"/>
    <lineage>
        <taxon>Eukaryota</taxon>
        <taxon>Amoebozoa</taxon>
        <taxon>Evosea</taxon>
        <taxon>Eumycetozoa</taxon>
        <taxon>Dictyostelia</taxon>
        <taxon>Dictyosteliales</taxon>
        <taxon>Dictyosteliaceae</taxon>
        <taxon>Dictyostelium</taxon>
    </lineage>
</organism>
<gene>
    <name evidence="3" type="ORF">DDB_G0291682</name>
</gene>
<sequence length="366" mass="43716">MDSFEILKEFKNKIINYSLVDSNWFKILKNFSVILFHVFILIIIIIKTIQILNITNILYKINNNNNYNNSNNNKFKLIHNDLVKTIIVYYFEINNKSINYMNSLKSLETVNIRYLLINFNLYLGCCDPYEPTNLEHIEKEEFKFKTNEFKVSYDIEYNTTYGFVYEMIKELNPKYLKIKPLRCVSDSGESHLQQYHSISKLNQNYESVEIIDDFIPLYALYRFLQSPNLHTLNFNLQFHFLSSIYDHNQIKNNNNYYSDRNSNSNRDDSSKDSGDKDKTELDFNKMDNFKFIDFGNDNKGKIFEVHDDIKFYIDNGINEDNQIYCSYSRSEISCFSKEIPPYSKSLESMFKIIINKFNNYKFINYS</sequence>
<evidence type="ECO:0000313" key="4">
    <source>
        <dbReference type="Proteomes" id="UP000002195"/>
    </source>
</evidence>
<evidence type="ECO:0000256" key="1">
    <source>
        <dbReference type="SAM" id="MobiDB-lite"/>
    </source>
</evidence>
<dbReference type="PaxDb" id="44689-DDB0219679"/>
<dbReference type="Proteomes" id="UP000002195">
    <property type="component" value="Unassembled WGS sequence"/>
</dbReference>
<dbReference type="KEGG" id="ddi:DDB_G0291682"/>
<dbReference type="AlphaFoldDB" id="Q54ED8"/>
<evidence type="ECO:0000256" key="2">
    <source>
        <dbReference type="SAM" id="Phobius"/>
    </source>
</evidence>
<dbReference type="PANTHER" id="PTHR32556:SF18">
    <property type="match status" value="1"/>
</dbReference>
<protein>
    <submittedName>
        <fullName evidence="3">Uncharacterized protein</fullName>
    </submittedName>
</protein>
<evidence type="ECO:0000313" key="3">
    <source>
        <dbReference type="EMBL" id="EAL61825.1"/>
    </source>
</evidence>
<dbReference type="HOGENOM" id="CLU_757440_0_0_1"/>
<dbReference type="FunCoup" id="Q54ED8">
    <property type="interactions" value="161"/>
</dbReference>
<feature type="compositionally biased region" description="Basic and acidic residues" evidence="1">
    <location>
        <begin position="265"/>
        <end position="279"/>
    </location>
</feature>
<dbReference type="GeneID" id="8628246"/>
<keyword evidence="2" id="KW-0812">Transmembrane</keyword>
<keyword evidence="4" id="KW-1185">Reference proteome</keyword>
<reference evidence="3 4" key="1">
    <citation type="journal article" date="2005" name="Nature">
        <title>The genome of the social amoeba Dictyostelium discoideum.</title>
        <authorList>
            <consortium name="The Dictyostelium discoideum Sequencing Consortium"/>
            <person name="Eichinger L."/>
            <person name="Pachebat J.A."/>
            <person name="Glockner G."/>
            <person name="Rajandream M.A."/>
            <person name="Sucgang R."/>
            <person name="Berriman M."/>
            <person name="Song J."/>
            <person name="Olsen R."/>
            <person name="Szafranski K."/>
            <person name="Xu Q."/>
            <person name="Tunggal B."/>
            <person name="Kummerfeld S."/>
            <person name="Madera M."/>
            <person name="Konfortov B.A."/>
            <person name="Rivero F."/>
            <person name="Bankier A.T."/>
            <person name="Lehmann R."/>
            <person name="Hamlin N."/>
            <person name="Davies R."/>
            <person name="Gaudet P."/>
            <person name="Fey P."/>
            <person name="Pilcher K."/>
            <person name="Chen G."/>
            <person name="Saunders D."/>
            <person name="Sodergren E."/>
            <person name="Davis P."/>
            <person name="Kerhornou A."/>
            <person name="Nie X."/>
            <person name="Hall N."/>
            <person name="Anjard C."/>
            <person name="Hemphill L."/>
            <person name="Bason N."/>
            <person name="Farbrother P."/>
            <person name="Desany B."/>
            <person name="Just E."/>
            <person name="Morio T."/>
            <person name="Rost R."/>
            <person name="Churcher C."/>
            <person name="Cooper J."/>
            <person name="Haydock S."/>
            <person name="van Driessche N."/>
            <person name="Cronin A."/>
            <person name="Goodhead I."/>
            <person name="Muzny D."/>
            <person name="Mourier T."/>
            <person name="Pain A."/>
            <person name="Lu M."/>
            <person name="Harper D."/>
            <person name="Lindsay R."/>
            <person name="Hauser H."/>
            <person name="James K."/>
            <person name="Quiles M."/>
            <person name="Madan Babu M."/>
            <person name="Saito T."/>
            <person name="Buchrieser C."/>
            <person name="Wardroper A."/>
            <person name="Felder M."/>
            <person name="Thangavelu M."/>
            <person name="Johnson D."/>
            <person name="Knights A."/>
            <person name="Loulseged H."/>
            <person name="Mungall K."/>
            <person name="Oliver K."/>
            <person name="Price C."/>
            <person name="Quail M.A."/>
            <person name="Urushihara H."/>
            <person name="Hernandez J."/>
            <person name="Rabbinowitsch E."/>
            <person name="Steffen D."/>
            <person name="Sanders M."/>
            <person name="Ma J."/>
            <person name="Kohara Y."/>
            <person name="Sharp S."/>
            <person name="Simmonds M."/>
            <person name="Spiegler S."/>
            <person name="Tivey A."/>
            <person name="Sugano S."/>
            <person name="White B."/>
            <person name="Walker D."/>
            <person name="Woodward J."/>
            <person name="Winckler T."/>
            <person name="Tanaka Y."/>
            <person name="Shaulsky G."/>
            <person name="Schleicher M."/>
            <person name="Weinstock G."/>
            <person name="Rosenthal A."/>
            <person name="Cox E.C."/>
            <person name="Chisholm R.L."/>
            <person name="Gibbs R."/>
            <person name="Loomis W.F."/>
            <person name="Platzer M."/>
            <person name="Kay R.R."/>
            <person name="Williams J."/>
            <person name="Dear P.H."/>
            <person name="Noegel A.A."/>
            <person name="Barrell B."/>
            <person name="Kuspa A."/>
        </authorList>
    </citation>
    <scope>NUCLEOTIDE SEQUENCE [LARGE SCALE GENOMIC DNA]</scope>
    <source>
        <strain evidence="3 4">AX4</strain>
    </source>
</reference>
<proteinExistence type="predicted"/>
<comment type="caution">
    <text evidence="3">The sequence shown here is derived from an EMBL/GenBank/DDBJ whole genome shotgun (WGS) entry which is preliminary data.</text>
</comment>
<dbReference type="VEuPathDB" id="AmoebaDB:DDB_G0291682"/>
<feature type="region of interest" description="Disordered" evidence="1">
    <location>
        <begin position="255"/>
        <end position="279"/>
    </location>
</feature>
<keyword evidence="2" id="KW-1133">Transmembrane helix</keyword>
<feature type="compositionally biased region" description="Low complexity" evidence="1">
    <location>
        <begin position="255"/>
        <end position="264"/>
    </location>
</feature>
<name>Q54ED8_DICDI</name>
<dbReference type="EMBL" id="AAFI02000177">
    <property type="protein sequence ID" value="EAL61825.1"/>
    <property type="molecule type" value="Genomic_DNA"/>
</dbReference>
<dbReference type="InParanoid" id="Q54ED8"/>
<feature type="transmembrane region" description="Helical" evidence="2">
    <location>
        <begin position="27"/>
        <end position="46"/>
    </location>
</feature>
<dbReference type="RefSeq" id="XP_635302.1">
    <property type="nucleotide sequence ID" value="XM_630210.1"/>
</dbReference>
<dbReference type="PANTHER" id="PTHR32556">
    <property type="entry name" value="F-BOX DOMAIN-CONTAINING PROTEIN-RELATED-RELATED"/>
    <property type="match status" value="1"/>
</dbReference>
<accession>Q54ED8</accession>
<keyword evidence="2" id="KW-0472">Membrane</keyword>